<dbReference type="Proteomes" id="UP001501612">
    <property type="component" value="Unassembled WGS sequence"/>
</dbReference>
<reference evidence="2 3" key="1">
    <citation type="journal article" date="2019" name="Int. J. Syst. Evol. Microbiol.">
        <title>The Global Catalogue of Microorganisms (GCM) 10K type strain sequencing project: providing services to taxonomists for standard genome sequencing and annotation.</title>
        <authorList>
            <consortium name="The Broad Institute Genomics Platform"/>
            <consortium name="The Broad Institute Genome Sequencing Center for Infectious Disease"/>
            <person name="Wu L."/>
            <person name="Ma J."/>
        </authorList>
    </citation>
    <scope>NUCLEOTIDE SEQUENCE [LARGE SCALE GENOMIC DNA]</scope>
    <source>
        <strain evidence="2 3">JCM 14046</strain>
    </source>
</reference>
<sequence>MLLAGTAGIALLLGLAQVDEARGWAALLVGAAVTVLVALGLAREVAAARGARRPPHPRLGHLDGEPALVLPRDPAPTRLVSWALLALAVVLLVGAVLAAWSREWVLLALLLAGGGGLAYVAAPGRDLSGGLWFTPTRVVGDHLGVRWQLAWHDVTGAVDTQPMPLLHHEGRVTVDRTGPRGRGWDPLRQDGMVAVDVSALAGGSRIASFVVLTCVADPAQRAVLGTPASLPPTPRR</sequence>
<accession>A0ABN2P9U0</accession>
<organism evidence="2 3">
    <name type="scientific">Nocardioides lentus</name>
    <dbReference type="NCBI Taxonomy" id="338077"/>
    <lineage>
        <taxon>Bacteria</taxon>
        <taxon>Bacillati</taxon>
        <taxon>Actinomycetota</taxon>
        <taxon>Actinomycetes</taxon>
        <taxon>Propionibacteriales</taxon>
        <taxon>Nocardioidaceae</taxon>
        <taxon>Nocardioides</taxon>
    </lineage>
</organism>
<dbReference type="RefSeq" id="WP_344006009.1">
    <property type="nucleotide sequence ID" value="NZ_BAAAMY010000004.1"/>
</dbReference>
<feature type="transmembrane region" description="Helical" evidence="1">
    <location>
        <begin position="26"/>
        <end position="46"/>
    </location>
</feature>
<protein>
    <recommendedName>
        <fullName evidence="4">PH domain-containing protein</fullName>
    </recommendedName>
</protein>
<dbReference type="EMBL" id="BAAAMY010000004">
    <property type="protein sequence ID" value="GAA1915755.1"/>
    <property type="molecule type" value="Genomic_DNA"/>
</dbReference>
<keyword evidence="3" id="KW-1185">Reference proteome</keyword>
<keyword evidence="1" id="KW-0472">Membrane</keyword>
<evidence type="ECO:0000256" key="1">
    <source>
        <dbReference type="SAM" id="Phobius"/>
    </source>
</evidence>
<evidence type="ECO:0008006" key="4">
    <source>
        <dbReference type="Google" id="ProtNLM"/>
    </source>
</evidence>
<evidence type="ECO:0000313" key="3">
    <source>
        <dbReference type="Proteomes" id="UP001501612"/>
    </source>
</evidence>
<evidence type="ECO:0000313" key="2">
    <source>
        <dbReference type="EMBL" id="GAA1915755.1"/>
    </source>
</evidence>
<proteinExistence type="predicted"/>
<name>A0ABN2P9U0_9ACTN</name>
<keyword evidence="1" id="KW-0812">Transmembrane</keyword>
<keyword evidence="1" id="KW-1133">Transmembrane helix</keyword>
<gene>
    <name evidence="2" type="ORF">GCM10009737_16480</name>
</gene>
<comment type="caution">
    <text evidence="2">The sequence shown here is derived from an EMBL/GenBank/DDBJ whole genome shotgun (WGS) entry which is preliminary data.</text>
</comment>
<feature type="transmembrane region" description="Helical" evidence="1">
    <location>
        <begin position="79"/>
        <end position="98"/>
    </location>
</feature>